<dbReference type="EMBL" id="CP107246">
    <property type="protein sequence ID" value="WIM06357.1"/>
    <property type="molecule type" value="Genomic_DNA"/>
</dbReference>
<dbReference type="GO" id="GO:0055085">
    <property type="term" value="P:transmembrane transport"/>
    <property type="evidence" value="ECO:0007669"/>
    <property type="project" value="InterPro"/>
</dbReference>
<keyword evidence="9" id="KW-0472">Membrane</keyword>
<dbReference type="InterPro" id="IPR006260">
    <property type="entry name" value="TonB/TolA_C"/>
</dbReference>
<gene>
    <name evidence="13" type="ORF">OHM77_03455</name>
</gene>
<name>A0AA49IX43_9PROT</name>
<dbReference type="InterPro" id="IPR051045">
    <property type="entry name" value="TonB-dependent_transducer"/>
</dbReference>
<keyword evidence="7" id="KW-0653">Protein transport</keyword>
<dbReference type="PROSITE" id="PS52015">
    <property type="entry name" value="TONB_CTD"/>
    <property type="match status" value="1"/>
</dbReference>
<feature type="domain" description="TonB C-terminal" evidence="12">
    <location>
        <begin position="76"/>
        <end position="161"/>
    </location>
</feature>
<evidence type="ECO:0000256" key="10">
    <source>
        <dbReference type="SAM" id="MobiDB-lite"/>
    </source>
</evidence>
<dbReference type="InterPro" id="IPR037682">
    <property type="entry name" value="TonB_C"/>
</dbReference>
<dbReference type="SUPFAM" id="SSF74653">
    <property type="entry name" value="TolA/TonB C-terminal domain"/>
    <property type="match status" value="1"/>
</dbReference>
<dbReference type="PANTHER" id="PTHR33446">
    <property type="entry name" value="PROTEIN TONB-RELATED"/>
    <property type="match status" value="1"/>
</dbReference>
<proteinExistence type="inferred from homology"/>
<organism evidence="13">
    <name type="scientific">Candidatus Nitricoxidivorans perseverans</name>
    <dbReference type="NCBI Taxonomy" id="2975601"/>
    <lineage>
        <taxon>Bacteria</taxon>
        <taxon>Pseudomonadati</taxon>
        <taxon>Pseudomonadota</taxon>
        <taxon>Betaproteobacteria</taxon>
        <taxon>Nitrosomonadales</taxon>
        <taxon>Sterolibacteriaceae</taxon>
        <taxon>Candidatus Nitricoxidivorans</taxon>
    </lineage>
</organism>
<keyword evidence="6" id="KW-0812">Transmembrane</keyword>
<dbReference type="Proteomes" id="UP001234916">
    <property type="component" value="Chromosome"/>
</dbReference>
<evidence type="ECO:0000256" key="3">
    <source>
        <dbReference type="ARBA" id="ARBA00022448"/>
    </source>
</evidence>
<sequence>MPFRLLSALAVSLLLHAAVLGAMTWRFDRAPAAATPAMFSATLVHPAGHDPLLKNTLSDGAAAGTPPPAAGKGKPVPTEEAQRRLAEHLYYPPEAIARGLEGEVRLLLSLDVAGNVLDAQVASGSGHDLLDRAAVRAAFAMGRLPGADAREAILPVVFRLR</sequence>
<dbReference type="GO" id="GO:0098797">
    <property type="term" value="C:plasma membrane protein complex"/>
    <property type="evidence" value="ECO:0007669"/>
    <property type="project" value="TreeGrafter"/>
</dbReference>
<evidence type="ECO:0000259" key="12">
    <source>
        <dbReference type="PROSITE" id="PS52015"/>
    </source>
</evidence>
<keyword evidence="3" id="KW-0813">Transport</keyword>
<evidence type="ECO:0000256" key="4">
    <source>
        <dbReference type="ARBA" id="ARBA00022475"/>
    </source>
</evidence>
<feature type="compositionally biased region" description="Low complexity" evidence="10">
    <location>
        <begin position="60"/>
        <end position="76"/>
    </location>
</feature>
<feature type="signal peptide" evidence="11">
    <location>
        <begin position="1"/>
        <end position="17"/>
    </location>
</feature>
<feature type="chain" id="PRO_5041312894" evidence="11">
    <location>
        <begin position="18"/>
        <end position="161"/>
    </location>
</feature>
<accession>A0AA49IX43</accession>
<dbReference type="NCBIfam" id="TIGR01352">
    <property type="entry name" value="tonB_Cterm"/>
    <property type="match status" value="1"/>
</dbReference>
<evidence type="ECO:0000256" key="9">
    <source>
        <dbReference type="ARBA" id="ARBA00023136"/>
    </source>
</evidence>
<dbReference type="AlphaFoldDB" id="A0AA49IX43"/>
<evidence type="ECO:0000313" key="13">
    <source>
        <dbReference type="EMBL" id="WIM06357.1"/>
    </source>
</evidence>
<keyword evidence="5" id="KW-0997">Cell inner membrane</keyword>
<dbReference type="GO" id="GO:0031992">
    <property type="term" value="F:energy transducer activity"/>
    <property type="evidence" value="ECO:0007669"/>
    <property type="project" value="TreeGrafter"/>
</dbReference>
<comment type="similarity">
    <text evidence="2">Belongs to the TonB family.</text>
</comment>
<dbReference type="Pfam" id="PF03544">
    <property type="entry name" value="TonB_C"/>
    <property type="match status" value="1"/>
</dbReference>
<dbReference type="GO" id="GO:0015031">
    <property type="term" value="P:protein transport"/>
    <property type="evidence" value="ECO:0007669"/>
    <property type="project" value="UniProtKB-KW"/>
</dbReference>
<evidence type="ECO:0000256" key="11">
    <source>
        <dbReference type="SAM" id="SignalP"/>
    </source>
</evidence>
<evidence type="ECO:0000256" key="1">
    <source>
        <dbReference type="ARBA" id="ARBA00004383"/>
    </source>
</evidence>
<feature type="region of interest" description="Disordered" evidence="10">
    <location>
        <begin position="54"/>
        <end position="76"/>
    </location>
</feature>
<dbReference type="Gene3D" id="3.30.1150.10">
    <property type="match status" value="1"/>
</dbReference>
<evidence type="ECO:0000256" key="2">
    <source>
        <dbReference type="ARBA" id="ARBA00006555"/>
    </source>
</evidence>
<keyword evidence="8" id="KW-1133">Transmembrane helix</keyword>
<comment type="subcellular location">
    <subcellularLocation>
        <location evidence="1">Cell inner membrane</location>
        <topology evidence="1">Single-pass membrane protein</topology>
        <orientation evidence="1">Periplasmic side</orientation>
    </subcellularLocation>
</comment>
<evidence type="ECO:0000256" key="5">
    <source>
        <dbReference type="ARBA" id="ARBA00022519"/>
    </source>
</evidence>
<evidence type="ECO:0000256" key="6">
    <source>
        <dbReference type="ARBA" id="ARBA00022692"/>
    </source>
</evidence>
<evidence type="ECO:0000256" key="8">
    <source>
        <dbReference type="ARBA" id="ARBA00022989"/>
    </source>
</evidence>
<protein>
    <submittedName>
        <fullName evidence="13">Energy transducer TonB</fullName>
    </submittedName>
</protein>
<keyword evidence="11" id="KW-0732">Signal</keyword>
<dbReference type="PANTHER" id="PTHR33446:SF2">
    <property type="entry name" value="PROTEIN TONB"/>
    <property type="match status" value="1"/>
</dbReference>
<dbReference type="KEGG" id="npv:OHM77_03455"/>
<evidence type="ECO:0000256" key="7">
    <source>
        <dbReference type="ARBA" id="ARBA00022927"/>
    </source>
</evidence>
<keyword evidence="4" id="KW-1003">Cell membrane</keyword>
<reference evidence="13" key="1">
    <citation type="journal article" date="2023" name="Nat. Microbiol.">
        <title>Enrichment and characterization of a nitric oxide-reducing microbial community in a continuous bioreactor.</title>
        <authorList>
            <person name="Garrido-Amador P."/>
            <person name="Stortenbeker N."/>
            <person name="Wessels H.J.C.T."/>
            <person name="Speth D.R."/>
            <person name="Garcia-Heredia I."/>
            <person name="Kartal B."/>
        </authorList>
    </citation>
    <scope>NUCLEOTIDE SEQUENCE</scope>
    <source>
        <strain evidence="13">MAG1</strain>
    </source>
</reference>